<dbReference type="AlphaFoldDB" id="Q0V563"/>
<reference evidence="3" key="1">
    <citation type="journal article" date="2007" name="Plant Cell">
        <title>Dothideomycete-plant interactions illuminated by genome sequencing and EST analysis of the wheat pathogen Stagonospora nodorum.</title>
        <authorList>
            <person name="Hane J.K."/>
            <person name="Lowe R.G."/>
            <person name="Solomon P.S."/>
            <person name="Tan K.C."/>
            <person name="Schoch C.L."/>
            <person name="Spatafora J.W."/>
            <person name="Crous P.W."/>
            <person name="Kodira C."/>
            <person name="Birren B.W."/>
            <person name="Galagan J.E."/>
            <person name="Torriani S.F."/>
            <person name="McDonald B.A."/>
            <person name="Oliver R.P."/>
        </authorList>
    </citation>
    <scope>NUCLEOTIDE SEQUENCE [LARGE SCALE GENOMIC DNA]</scope>
    <source>
        <strain evidence="3">SN15 / ATCC MYA-4574 / FGSC 10173</strain>
    </source>
</reference>
<feature type="chain" id="PRO_5004178499" description="Secreted protein" evidence="1">
    <location>
        <begin position="17"/>
        <end position="105"/>
    </location>
</feature>
<accession>Q0V563</accession>
<dbReference type="InParanoid" id="Q0V563"/>
<dbReference type="RefSeq" id="XP_001791522.1">
    <property type="nucleotide sequence ID" value="XM_001791470.1"/>
</dbReference>
<name>Q0V563_PHANO</name>
<dbReference type="EMBL" id="CH445325">
    <property type="protein sequence ID" value="EAT92346.2"/>
    <property type="molecule type" value="Genomic_DNA"/>
</dbReference>
<proteinExistence type="predicted"/>
<evidence type="ECO:0000313" key="3">
    <source>
        <dbReference type="Proteomes" id="UP000001055"/>
    </source>
</evidence>
<dbReference type="KEGG" id="pno:SNOG_00851"/>
<dbReference type="GeneID" id="5967786"/>
<sequence length="105" mass="11226">MVGVRLILLKASVAMGELSVRIVVPMAMKKPKVAADPIMYCPNVRSIPFGPGPKRTILVKPNMKPMMRPTDPPIMPPIFSLSSVDGPRAPCGMDETGTGILIATL</sequence>
<evidence type="ECO:0008006" key="4">
    <source>
        <dbReference type="Google" id="ProtNLM"/>
    </source>
</evidence>
<evidence type="ECO:0000313" key="2">
    <source>
        <dbReference type="EMBL" id="EAT92346.2"/>
    </source>
</evidence>
<keyword evidence="1" id="KW-0732">Signal</keyword>
<dbReference type="HOGENOM" id="CLU_2237544_0_0_1"/>
<evidence type="ECO:0000256" key="1">
    <source>
        <dbReference type="SAM" id="SignalP"/>
    </source>
</evidence>
<dbReference type="Proteomes" id="UP000001055">
    <property type="component" value="Unassembled WGS sequence"/>
</dbReference>
<protein>
    <recommendedName>
        <fullName evidence="4">Secreted protein</fullName>
    </recommendedName>
</protein>
<dbReference type="eggNOG" id="ENOG502TEDC">
    <property type="taxonomic scope" value="Eukaryota"/>
</dbReference>
<feature type="signal peptide" evidence="1">
    <location>
        <begin position="1"/>
        <end position="16"/>
    </location>
</feature>
<gene>
    <name evidence="2" type="ORF">SNOG_00851</name>
</gene>
<organism evidence="2 3">
    <name type="scientific">Phaeosphaeria nodorum (strain SN15 / ATCC MYA-4574 / FGSC 10173)</name>
    <name type="common">Glume blotch fungus</name>
    <name type="synonym">Parastagonospora nodorum</name>
    <dbReference type="NCBI Taxonomy" id="321614"/>
    <lineage>
        <taxon>Eukaryota</taxon>
        <taxon>Fungi</taxon>
        <taxon>Dikarya</taxon>
        <taxon>Ascomycota</taxon>
        <taxon>Pezizomycotina</taxon>
        <taxon>Dothideomycetes</taxon>
        <taxon>Pleosporomycetidae</taxon>
        <taxon>Pleosporales</taxon>
        <taxon>Pleosporineae</taxon>
        <taxon>Phaeosphaeriaceae</taxon>
        <taxon>Parastagonospora</taxon>
    </lineage>
</organism>